<dbReference type="AlphaFoldDB" id="A0A841QFB6"/>
<dbReference type="GO" id="GO:0044781">
    <property type="term" value="P:bacterial-type flagellum organization"/>
    <property type="evidence" value="ECO:0007669"/>
    <property type="project" value="UniProtKB-UniRule"/>
</dbReference>
<evidence type="ECO:0000256" key="4">
    <source>
        <dbReference type="ARBA" id="ARBA00024746"/>
    </source>
</evidence>
<keyword evidence="8" id="KW-0966">Cell projection</keyword>
<dbReference type="Pfam" id="PF03963">
    <property type="entry name" value="FlgD"/>
    <property type="match status" value="1"/>
</dbReference>
<keyword evidence="8" id="KW-0969">Cilium</keyword>
<dbReference type="Gene3D" id="2.60.40.4070">
    <property type="match status" value="1"/>
</dbReference>
<evidence type="ECO:0000259" key="7">
    <source>
        <dbReference type="Pfam" id="PF13860"/>
    </source>
</evidence>
<gene>
    <name evidence="8" type="ORF">HNR55_001758</name>
</gene>
<dbReference type="Proteomes" id="UP000578000">
    <property type="component" value="Unassembled WGS sequence"/>
</dbReference>
<dbReference type="EMBL" id="JACHIE010000006">
    <property type="protein sequence ID" value="MBB6457170.1"/>
    <property type="molecule type" value="Genomic_DNA"/>
</dbReference>
<comment type="similarity">
    <text evidence="1 5">Belongs to the FlgD family.</text>
</comment>
<dbReference type="Pfam" id="PF13860">
    <property type="entry name" value="FlgD_ig"/>
    <property type="match status" value="1"/>
</dbReference>
<protein>
    <recommendedName>
        <fullName evidence="2 5">Basal-body rod modification protein FlgD</fullName>
    </recommendedName>
</protein>
<keyword evidence="3 5" id="KW-1005">Bacterial flagellum biogenesis</keyword>
<feature type="region of interest" description="Disordered" evidence="6">
    <location>
        <begin position="238"/>
        <end position="264"/>
    </location>
</feature>
<comment type="function">
    <text evidence="4 5">Required for flagellar hook formation. May act as a scaffolding protein.</text>
</comment>
<evidence type="ECO:0000256" key="1">
    <source>
        <dbReference type="ARBA" id="ARBA00010577"/>
    </source>
</evidence>
<accession>A0A841QFB6</accession>
<evidence type="ECO:0000313" key="8">
    <source>
        <dbReference type="EMBL" id="MBB6457170.1"/>
    </source>
</evidence>
<organism evidence="8 9">
    <name type="scientific">Acetobacter lovaniensis</name>
    <dbReference type="NCBI Taxonomy" id="104100"/>
    <lineage>
        <taxon>Bacteria</taxon>
        <taxon>Pseudomonadati</taxon>
        <taxon>Pseudomonadota</taxon>
        <taxon>Alphaproteobacteria</taxon>
        <taxon>Acetobacterales</taxon>
        <taxon>Acetobacteraceae</taxon>
        <taxon>Acetobacter</taxon>
    </lineage>
</organism>
<evidence type="ECO:0000256" key="6">
    <source>
        <dbReference type="SAM" id="MobiDB-lite"/>
    </source>
</evidence>
<evidence type="ECO:0000256" key="5">
    <source>
        <dbReference type="RuleBase" id="RU362076"/>
    </source>
</evidence>
<feature type="compositionally biased region" description="Low complexity" evidence="6">
    <location>
        <begin position="240"/>
        <end position="264"/>
    </location>
</feature>
<proteinExistence type="inferred from homology"/>
<comment type="caution">
    <text evidence="8">The sequence shown here is derived from an EMBL/GenBank/DDBJ whole genome shotgun (WGS) entry which is preliminary data.</text>
</comment>
<keyword evidence="8" id="KW-0282">Flagellum</keyword>
<evidence type="ECO:0000313" key="9">
    <source>
        <dbReference type="Proteomes" id="UP000578000"/>
    </source>
</evidence>
<evidence type="ECO:0000256" key="2">
    <source>
        <dbReference type="ARBA" id="ARBA00016013"/>
    </source>
</evidence>
<dbReference type="Gene3D" id="2.30.30.910">
    <property type="match status" value="1"/>
</dbReference>
<evidence type="ECO:0000256" key="3">
    <source>
        <dbReference type="ARBA" id="ARBA00022795"/>
    </source>
</evidence>
<dbReference type="RefSeq" id="WP_166113491.1">
    <property type="nucleotide sequence ID" value="NZ_BAABDB010000007.1"/>
</dbReference>
<reference evidence="8 9" key="1">
    <citation type="submission" date="2020-08" db="EMBL/GenBank/DDBJ databases">
        <title>Genomic Encyclopedia of Type Strains, Phase IV (KMG-IV): sequencing the most valuable type-strain genomes for metagenomic binning, comparative biology and taxonomic classification.</title>
        <authorList>
            <person name="Goeker M."/>
        </authorList>
    </citation>
    <scope>NUCLEOTIDE SEQUENCE [LARGE SCALE GENOMIC DNA]</scope>
    <source>
        <strain evidence="8 9">DSM 4491</strain>
    </source>
</reference>
<dbReference type="InterPro" id="IPR005648">
    <property type="entry name" value="FlgD"/>
</dbReference>
<keyword evidence="9" id="KW-1185">Reference proteome</keyword>
<name>A0A841QFB6_9PROT</name>
<feature type="domain" description="FlgD/Vpr Ig-like" evidence="7">
    <location>
        <begin position="133"/>
        <end position="196"/>
    </location>
</feature>
<sequence>MSSTSLTTNEYTLLSAAEATAKSSAATSGQSSASTSSASSTAALSSLANNYTTFLTLLTTQLQHQDPSSPMSSDSFTSELVQFAGVEQQVETNSKLSSLISLNESGQLSADSALVGSQATASSTTLPLQNSSATLNYNGSSGQTVAIAVSNSAGTIVKDDLVTASNGTNTWTWDGTDNKGNKLADGAYSVAVKTMDSAGNTSDVPFTVTGTITGIQTGTNDMQVQMGGATIPMSKLINVSNTSKSSSSSSSSSGSNTTTPSTGS</sequence>
<dbReference type="InterPro" id="IPR025965">
    <property type="entry name" value="FlgD/Vpr_Ig-like"/>
</dbReference>